<dbReference type="RefSeq" id="WP_010856047.1">
    <property type="nucleotide sequence ID" value="NZ_AQHR01000104.1"/>
</dbReference>
<accession>R7ZN62</accession>
<name>R7ZN62_9BACT</name>
<dbReference type="OrthoDB" id="9780932at2"/>
<dbReference type="EMBL" id="AQHR01000104">
    <property type="protein sequence ID" value="EON75517.1"/>
    <property type="molecule type" value="Genomic_DNA"/>
</dbReference>
<dbReference type="AlphaFoldDB" id="R7ZN62"/>
<dbReference type="InterPro" id="IPR029058">
    <property type="entry name" value="AB_hydrolase_fold"/>
</dbReference>
<dbReference type="PANTHER" id="PTHR43433">
    <property type="entry name" value="HYDROLASE, ALPHA/BETA FOLD FAMILY PROTEIN"/>
    <property type="match status" value="1"/>
</dbReference>
<proteinExistence type="predicted"/>
<dbReference type="STRING" id="1232681.ADIS_3920"/>
<sequence>MPTVNGNGINIYYETRGQGEPLLLIMGITAPGSVWEKHVAAWEKEFQCILMDNRGVGRSDKPPGPYSTEMMADDCAALLDALGIAQARVVGVSMGSTIAQQLAIRHPDKVRSMVLMCPWARCDQKARAIFELMVDCKARFRAEEFSRFIQQLIFSKASWDDPDTFQGMLADRKAAGLDPNPQPLVGLEGQAAACMAHHALERLPSVAIPTFVVGGADDEFTPKWMTEEVAGAIPGSALHIYPDSGHAFHWENLEDFNERVLKWLLNN</sequence>
<dbReference type="PATRIC" id="fig|1288963.3.peg.3912"/>
<comment type="caution">
    <text evidence="2">The sequence shown here is derived from an EMBL/GenBank/DDBJ whole genome shotgun (WGS) entry which is preliminary data.</text>
</comment>
<keyword evidence="3" id="KW-1185">Reference proteome</keyword>
<dbReference type="PRINTS" id="PR00111">
    <property type="entry name" value="ABHYDROLASE"/>
</dbReference>
<dbReference type="InterPro" id="IPR000073">
    <property type="entry name" value="AB_hydrolase_1"/>
</dbReference>
<dbReference type="Gene3D" id="3.40.50.1820">
    <property type="entry name" value="alpha/beta hydrolase"/>
    <property type="match status" value="1"/>
</dbReference>
<dbReference type="InterPro" id="IPR050471">
    <property type="entry name" value="AB_hydrolase"/>
</dbReference>
<dbReference type="Proteomes" id="UP000013909">
    <property type="component" value="Unassembled WGS sequence"/>
</dbReference>
<dbReference type="PANTHER" id="PTHR43433:SF5">
    <property type="entry name" value="AB HYDROLASE-1 DOMAIN-CONTAINING PROTEIN"/>
    <property type="match status" value="1"/>
</dbReference>
<dbReference type="Pfam" id="PF00561">
    <property type="entry name" value="Abhydrolase_1"/>
    <property type="match status" value="1"/>
</dbReference>
<evidence type="ECO:0000313" key="3">
    <source>
        <dbReference type="Proteomes" id="UP000013909"/>
    </source>
</evidence>
<reference evidence="2 3" key="1">
    <citation type="submission" date="2013-02" db="EMBL/GenBank/DDBJ databases">
        <title>A novel strain isolated from Lonar lake, Maharashtra, India.</title>
        <authorList>
            <person name="Singh A."/>
        </authorList>
    </citation>
    <scope>NUCLEOTIDE SEQUENCE [LARGE SCALE GENOMIC DNA]</scope>
    <source>
        <strain evidence="2 3">AK24</strain>
    </source>
</reference>
<gene>
    <name evidence="2" type="ORF">ADIS_3920</name>
</gene>
<feature type="domain" description="AB hydrolase-1" evidence="1">
    <location>
        <begin position="21"/>
        <end position="252"/>
    </location>
</feature>
<dbReference type="SUPFAM" id="SSF53474">
    <property type="entry name" value="alpha/beta-Hydrolases"/>
    <property type="match status" value="1"/>
</dbReference>
<evidence type="ECO:0000313" key="2">
    <source>
        <dbReference type="EMBL" id="EON75517.1"/>
    </source>
</evidence>
<organism evidence="2 3">
    <name type="scientific">Lunatimonas lonarensis</name>
    <dbReference type="NCBI Taxonomy" id="1232681"/>
    <lineage>
        <taxon>Bacteria</taxon>
        <taxon>Pseudomonadati</taxon>
        <taxon>Bacteroidota</taxon>
        <taxon>Cytophagia</taxon>
        <taxon>Cytophagales</taxon>
        <taxon>Cyclobacteriaceae</taxon>
    </lineage>
</organism>
<evidence type="ECO:0000259" key="1">
    <source>
        <dbReference type="Pfam" id="PF00561"/>
    </source>
</evidence>
<protein>
    <recommendedName>
        <fullName evidence="1">AB hydrolase-1 domain-containing protein</fullName>
    </recommendedName>
</protein>